<feature type="signal peptide" evidence="2">
    <location>
        <begin position="1"/>
        <end position="20"/>
    </location>
</feature>
<accession>A0ABU5MSL0</accession>
<feature type="region of interest" description="Disordered" evidence="1">
    <location>
        <begin position="211"/>
        <end position="245"/>
    </location>
</feature>
<dbReference type="PROSITE" id="PS51782">
    <property type="entry name" value="LYSM"/>
    <property type="match status" value="3"/>
</dbReference>
<evidence type="ECO:0000259" key="3">
    <source>
        <dbReference type="PROSITE" id="PS51782"/>
    </source>
</evidence>
<sequence>MKIGSSFFMAVAVLSALALTQGCVTTESQGSVRGPGAKTKGPFWHNHKSKSADEGTAVALEPYESYEDAGADLYVMEDDISTSDYQGGPNTGASSYGETEVYIVQKGDVLSQIAVDCDTTTATLVQMNGLSNPDVLYVGQELRVPAGSKGTVSKPTGTVKSGGIYIIQKGDTLSEIALAAGVTLNDLREVNGLKGDVIMAGEELNIPSYGKVPSSARKARSTKTVKSDPEPQMTEPEPQMTEPEPQPLAAFEDSAPAPIVEVDNIVVDEVMYPGETLDDKARQYGVSKAEIMRLNGITDESQIREGQTIRIPVSD</sequence>
<feature type="compositionally biased region" description="Low complexity" evidence="1">
    <location>
        <begin position="230"/>
        <end position="243"/>
    </location>
</feature>
<evidence type="ECO:0000256" key="1">
    <source>
        <dbReference type="SAM" id="MobiDB-lite"/>
    </source>
</evidence>
<keyword evidence="5" id="KW-1185">Reference proteome</keyword>
<keyword evidence="2" id="KW-0732">Signal</keyword>
<comment type="caution">
    <text evidence="4">The sequence shown here is derived from an EMBL/GenBank/DDBJ whole genome shotgun (WGS) entry which is preliminary data.</text>
</comment>
<feature type="domain" description="LysM" evidence="3">
    <location>
        <begin position="267"/>
        <end position="311"/>
    </location>
</feature>
<feature type="region of interest" description="Disordered" evidence="1">
    <location>
        <begin position="27"/>
        <end position="55"/>
    </location>
</feature>
<evidence type="ECO:0000313" key="4">
    <source>
        <dbReference type="EMBL" id="MDZ8117123.1"/>
    </source>
</evidence>
<organism evidence="4 5">
    <name type="scientific">Pontiella agarivorans</name>
    <dbReference type="NCBI Taxonomy" id="3038953"/>
    <lineage>
        <taxon>Bacteria</taxon>
        <taxon>Pseudomonadati</taxon>
        <taxon>Kiritimatiellota</taxon>
        <taxon>Kiritimatiellia</taxon>
        <taxon>Kiritimatiellales</taxon>
        <taxon>Pontiellaceae</taxon>
        <taxon>Pontiella</taxon>
    </lineage>
</organism>
<proteinExistence type="predicted"/>
<protein>
    <submittedName>
        <fullName evidence="4">LysM peptidoglycan-binding domain-containing protein</fullName>
    </submittedName>
</protein>
<dbReference type="Proteomes" id="UP001290861">
    <property type="component" value="Unassembled WGS sequence"/>
</dbReference>
<dbReference type="Gene3D" id="3.10.350.10">
    <property type="entry name" value="LysM domain"/>
    <property type="match status" value="3"/>
</dbReference>
<dbReference type="PROSITE" id="PS51257">
    <property type="entry name" value="PROKAR_LIPOPROTEIN"/>
    <property type="match status" value="1"/>
</dbReference>
<dbReference type="EMBL" id="JARVCO010000002">
    <property type="protein sequence ID" value="MDZ8117123.1"/>
    <property type="molecule type" value="Genomic_DNA"/>
</dbReference>
<dbReference type="RefSeq" id="WP_322606928.1">
    <property type="nucleotide sequence ID" value="NZ_JARVCO010000002.1"/>
</dbReference>
<feature type="chain" id="PRO_5046119008" evidence="2">
    <location>
        <begin position="21"/>
        <end position="315"/>
    </location>
</feature>
<dbReference type="Pfam" id="PF01476">
    <property type="entry name" value="LysM"/>
    <property type="match status" value="3"/>
</dbReference>
<dbReference type="SMART" id="SM00257">
    <property type="entry name" value="LysM"/>
    <property type="match status" value="3"/>
</dbReference>
<feature type="domain" description="LysM" evidence="3">
    <location>
        <begin position="100"/>
        <end position="144"/>
    </location>
</feature>
<reference evidence="4 5" key="1">
    <citation type="journal article" date="2024" name="Appl. Environ. Microbiol.">
        <title>Pontiella agarivorans sp. nov., a novel marine anaerobic bacterium capable of degrading macroalgal polysaccharides and fixing nitrogen.</title>
        <authorList>
            <person name="Liu N."/>
            <person name="Kivenson V."/>
            <person name="Peng X."/>
            <person name="Cui Z."/>
            <person name="Lankiewicz T.S."/>
            <person name="Gosselin K.M."/>
            <person name="English C.J."/>
            <person name="Blair E.M."/>
            <person name="O'Malley M.A."/>
            <person name="Valentine D.L."/>
        </authorList>
    </citation>
    <scope>NUCLEOTIDE SEQUENCE [LARGE SCALE GENOMIC DNA]</scope>
    <source>
        <strain evidence="4 5">NLcol2</strain>
    </source>
</reference>
<dbReference type="SUPFAM" id="SSF54106">
    <property type="entry name" value="LysM domain"/>
    <property type="match status" value="3"/>
</dbReference>
<dbReference type="InterPro" id="IPR036779">
    <property type="entry name" value="LysM_dom_sf"/>
</dbReference>
<feature type="domain" description="LysM" evidence="3">
    <location>
        <begin position="163"/>
        <end position="206"/>
    </location>
</feature>
<evidence type="ECO:0000256" key="2">
    <source>
        <dbReference type="SAM" id="SignalP"/>
    </source>
</evidence>
<dbReference type="InterPro" id="IPR018392">
    <property type="entry name" value="LysM"/>
</dbReference>
<dbReference type="PANTHER" id="PTHR33734:SF22">
    <property type="entry name" value="MEMBRANE-BOUND LYTIC MUREIN TRANSGLYCOSYLASE D"/>
    <property type="match status" value="1"/>
</dbReference>
<dbReference type="PANTHER" id="PTHR33734">
    <property type="entry name" value="LYSM DOMAIN-CONTAINING GPI-ANCHORED PROTEIN 2"/>
    <property type="match status" value="1"/>
</dbReference>
<name>A0ABU5MSL0_9BACT</name>
<gene>
    <name evidence="4" type="ORF">P9H32_00660</name>
</gene>
<dbReference type="CDD" id="cd00118">
    <property type="entry name" value="LysM"/>
    <property type="match status" value="3"/>
</dbReference>
<evidence type="ECO:0000313" key="5">
    <source>
        <dbReference type="Proteomes" id="UP001290861"/>
    </source>
</evidence>